<proteinExistence type="predicted"/>
<keyword evidence="1" id="KW-1133">Transmembrane helix</keyword>
<feature type="transmembrane region" description="Helical" evidence="1">
    <location>
        <begin position="55"/>
        <end position="75"/>
    </location>
</feature>
<evidence type="ECO:0000313" key="2">
    <source>
        <dbReference type="EMBL" id="BAC53584.1"/>
    </source>
</evidence>
<dbReference type="EMBL" id="AB098504">
    <property type="protein sequence ID" value="BAC53584.1"/>
    <property type="molecule type" value="Genomic_DNA"/>
</dbReference>
<evidence type="ECO:0000256" key="1">
    <source>
        <dbReference type="SAM" id="Phobius"/>
    </source>
</evidence>
<keyword evidence="1" id="KW-0812">Transmembrane</keyword>
<reference evidence="2" key="1">
    <citation type="journal article" date="2004" name="Microbiology">
        <title>A putative transposase gene in the 16S-23S rRNA intergenic spacer region of Mycoplasma imitans.</title>
        <authorList>
            <person name="Harasawa R."/>
            <person name="Pitcher D.G."/>
            <person name="Ramirez A.S."/>
            <person name="Bradbury J.M."/>
        </authorList>
    </citation>
    <scope>NUCLEOTIDE SEQUENCE</scope>
    <source>
        <strain evidence="2">PG31</strain>
    </source>
</reference>
<accession>Q8GHJ2</accession>
<dbReference type="AlphaFoldDB" id="Q8GHJ2"/>
<organism evidence="2">
    <name type="scientific">Mycoplasmoides gallisepticum</name>
    <name type="common">Mycoplasma gallisepticum</name>
    <dbReference type="NCBI Taxonomy" id="2096"/>
    <lineage>
        <taxon>Bacteria</taxon>
        <taxon>Bacillati</taxon>
        <taxon>Mycoplasmatota</taxon>
        <taxon>Mycoplasmoidales</taxon>
        <taxon>Mycoplasmoidaceae</taxon>
        <taxon>Mycoplasmoides</taxon>
    </lineage>
</organism>
<name>Q8GHJ2_MYCGL</name>
<protein>
    <submittedName>
        <fullName evidence="2">Uncharacterized protein</fullName>
    </submittedName>
</protein>
<sequence>MIFFIIFTAKNADLSVQTNDLKRLFLLLIIGYFLLVILALMLIKKSNDKSFFRKVLCKLIYCAIIFKAYIATLFFENWIRQIFLVRNLIKVSNQISYNIDSIKIANGSNT</sequence>
<keyword evidence="1" id="KW-0472">Membrane</keyword>
<feature type="transmembrane region" description="Helical" evidence="1">
    <location>
        <begin position="24"/>
        <end position="43"/>
    </location>
</feature>